<dbReference type="PANTHER" id="PTHR11455">
    <property type="entry name" value="CRYPTOCHROME"/>
    <property type="match status" value="1"/>
</dbReference>
<feature type="domain" description="Cryptochrome/DNA photolyase FAD-binding" evidence="5">
    <location>
        <begin position="19"/>
        <end position="148"/>
    </location>
</feature>
<evidence type="ECO:0000256" key="2">
    <source>
        <dbReference type="ARBA" id="ARBA00022630"/>
    </source>
</evidence>
<evidence type="ECO:0000259" key="5">
    <source>
        <dbReference type="Pfam" id="PF03441"/>
    </source>
</evidence>
<evidence type="ECO:0000256" key="1">
    <source>
        <dbReference type="ARBA" id="ARBA00001974"/>
    </source>
</evidence>
<keyword evidence="3" id="KW-0274">FAD</keyword>
<dbReference type="InterPro" id="IPR002081">
    <property type="entry name" value="Cryptochrome/DNA_photolyase_1"/>
</dbReference>
<proteinExistence type="predicted"/>
<reference evidence="6" key="1">
    <citation type="journal article" date="2014" name="Int. J. Syst. Evol. Microbiol.">
        <title>Complete genome of a new Firmicutes species belonging to the dominant human colonic microbiota ('Ruminococcus bicirculans') reveals two chromosomes and a selective capacity to utilize plant glucans.</title>
        <authorList>
            <consortium name="NISC Comparative Sequencing Program"/>
            <person name="Wegmann U."/>
            <person name="Louis P."/>
            <person name="Goesmann A."/>
            <person name="Henrissat B."/>
            <person name="Duncan S.H."/>
            <person name="Flint H.J."/>
        </authorList>
    </citation>
    <scope>NUCLEOTIDE SEQUENCE</scope>
    <source>
        <strain evidence="6">NBRC 108216</strain>
    </source>
</reference>
<keyword evidence="2" id="KW-0285">Flavoprotein</keyword>
<evidence type="ECO:0000256" key="3">
    <source>
        <dbReference type="ARBA" id="ARBA00022827"/>
    </source>
</evidence>
<dbReference type="Gene3D" id="1.10.579.10">
    <property type="entry name" value="DNA Cyclobutane Dipyrimidine Photolyase, subunit A, domain 3"/>
    <property type="match status" value="1"/>
</dbReference>
<feature type="region of interest" description="Disordered" evidence="4">
    <location>
        <begin position="178"/>
        <end position="211"/>
    </location>
</feature>
<dbReference type="EMBL" id="BSNJ01000001">
    <property type="protein sequence ID" value="GLQ19633.1"/>
    <property type="molecule type" value="Genomic_DNA"/>
</dbReference>
<accession>A0ABQ5UWV6</accession>
<keyword evidence="7" id="KW-1185">Reference proteome</keyword>
<protein>
    <recommendedName>
        <fullName evidence="5">Cryptochrome/DNA photolyase FAD-binding domain-containing protein</fullName>
    </recommendedName>
</protein>
<reference evidence="6" key="2">
    <citation type="submission" date="2023-01" db="EMBL/GenBank/DDBJ databases">
        <title>Draft genome sequence of Algimonas porphyrae strain NBRC 108216.</title>
        <authorList>
            <person name="Sun Q."/>
            <person name="Mori K."/>
        </authorList>
    </citation>
    <scope>NUCLEOTIDE SEQUENCE</scope>
    <source>
        <strain evidence="6">NBRC 108216</strain>
    </source>
</reference>
<dbReference type="SUPFAM" id="SSF48173">
    <property type="entry name" value="Cryptochrome/photolyase FAD-binding domain"/>
    <property type="match status" value="1"/>
</dbReference>
<dbReference type="Proteomes" id="UP001161390">
    <property type="component" value="Unassembled WGS sequence"/>
</dbReference>
<comment type="cofactor">
    <cofactor evidence="1">
        <name>FAD</name>
        <dbReference type="ChEBI" id="CHEBI:57692"/>
    </cofactor>
</comment>
<sequence length="211" mass="24592">MRDAVLSAAANQGEAEKMVQQLAWRDYWQRLHADLGNRIWDDLEDYKTGFQPSDYARDLPDDIARAETGVASMDHCLRQLIQTGWLHNHARLYLAAYVCHFRRVRWQAGAQFFLTHLLDGDPASNNLSWQWVASTFSHKPYYFNLDNMRRFCGPDVDVTDRNNRVFADTYEALHRRLFPRLDPPQPRQKKSERANTSAHRNGAQQTQTVQS</sequence>
<dbReference type="InterPro" id="IPR005101">
    <property type="entry name" value="Cryptochr/Photolyase_FAD-bd"/>
</dbReference>
<evidence type="ECO:0000313" key="7">
    <source>
        <dbReference type="Proteomes" id="UP001161390"/>
    </source>
</evidence>
<feature type="compositionally biased region" description="Polar residues" evidence="4">
    <location>
        <begin position="194"/>
        <end position="211"/>
    </location>
</feature>
<dbReference type="PANTHER" id="PTHR11455:SF18">
    <property type="entry name" value="SI:CH1073-390K14.1"/>
    <property type="match status" value="1"/>
</dbReference>
<gene>
    <name evidence="6" type="ORF">GCM10007854_05880</name>
</gene>
<evidence type="ECO:0000256" key="4">
    <source>
        <dbReference type="SAM" id="MobiDB-lite"/>
    </source>
</evidence>
<comment type="caution">
    <text evidence="6">The sequence shown here is derived from an EMBL/GenBank/DDBJ whole genome shotgun (WGS) entry which is preliminary data.</text>
</comment>
<evidence type="ECO:0000313" key="6">
    <source>
        <dbReference type="EMBL" id="GLQ19633.1"/>
    </source>
</evidence>
<organism evidence="6 7">
    <name type="scientific">Algimonas porphyrae</name>
    <dbReference type="NCBI Taxonomy" id="1128113"/>
    <lineage>
        <taxon>Bacteria</taxon>
        <taxon>Pseudomonadati</taxon>
        <taxon>Pseudomonadota</taxon>
        <taxon>Alphaproteobacteria</taxon>
        <taxon>Maricaulales</taxon>
        <taxon>Robiginitomaculaceae</taxon>
        <taxon>Algimonas</taxon>
    </lineage>
</organism>
<dbReference type="InterPro" id="IPR036134">
    <property type="entry name" value="Crypto/Photolyase_FAD-like_sf"/>
</dbReference>
<dbReference type="Pfam" id="PF03441">
    <property type="entry name" value="FAD_binding_7"/>
    <property type="match status" value="1"/>
</dbReference>
<name>A0ABQ5UWV6_9PROT</name>